<evidence type="ECO:0000313" key="3">
    <source>
        <dbReference type="EMBL" id="TCU81155.1"/>
    </source>
</evidence>
<dbReference type="Pfam" id="PF04519">
    <property type="entry name" value="Bactofilin"/>
    <property type="match status" value="1"/>
</dbReference>
<name>A0A377SYG4_9NEIS</name>
<dbReference type="AlphaFoldDB" id="A0A377SYG4"/>
<evidence type="ECO:0000313" key="5">
    <source>
        <dbReference type="Proteomes" id="UP000295794"/>
    </source>
</evidence>
<keyword evidence="2" id="KW-0808">Transferase</keyword>
<sequence length="136" mass="14449">MSVFKSKKGSTKIDSLIGQGTTVRGDISFSGGLRIDGTVIGRVSASDPKSGTLVISEKARIEGSVQCSHLIHNGEIIGPIEVAQYVELQTKARIKGDLSYKTLEMHAGAMIQGKLLHLSNGKQEEIDPASVATVEE</sequence>
<reference evidence="2 4" key="1">
    <citation type="submission" date="2018-06" db="EMBL/GenBank/DDBJ databases">
        <authorList>
            <consortium name="Pathogen Informatics"/>
            <person name="Doyle S."/>
        </authorList>
    </citation>
    <scope>NUCLEOTIDE SEQUENCE [LARGE SCALE GENOMIC DNA]</scope>
    <source>
        <strain evidence="2 4">NCTC11159</strain>
    </source>
</reference>
<dbReference type="OrthoDB" id="8903691at2"/>
<evidence type="ECO:0000313" key="4">
    <source>
        <dbReference type="Proteomes" id="UP000255108"/>
    </source>
</evidence>
<dbReference type="InterPro" id="IPR007607">
    <property type="entry name" value="BacA/B"/>
</dbReference>
<comment type="similarity">
    <text evidence="1">Belongs to the bactofilin family.</text>
</comment>
<dbReference type="PANTHER" id="PTHR35024:SF4">
    <property type="entry name" value="POLYMER-FORMING CYTOSKELETAL PROTEIN"/>
    <property type="match status" value="1"/>
</dbReference>
<keyword evidence="2" id="KW-0012">Acyltransferase</keyword>
<accession>A0A377SYG4</accession>
<dbReference type="EMBL" id="UGHR01000007">
    <property type="protein sequence ID" value="STR46007.1"/>
    <property type="molecule type" value="Genomic_DNA"/>
</dbReference>
<dbReference type="EMBL" id="SMBT01000027">
    <property type="protein sequence ID" value="TCU81155.1"/>
    <property type="molecule type" value="Genomic_DNA"/>
</dbReference>
<dbReference type="Proteomes" id="UP000295794">
    <property type="component" value="Unassembled WGS sequence"/>
</dbReference>
<gene>
    <name evidence="3" type="ORF">EV682_12725</name>
    <name evidence="2" type="ORF">NCTC11159_04610</name>
</gene>
<evidence type="ECO:0000256" key="1">
    <source>
        <dbReference type="ARBA" id="ARBA00044755"/>
    </source>
</evidence>
<reference evidence="3 5" key="2">
    <citation type="submission" date="2019-03" db="EMBL/GenBank/DDBJ databases">
        <title>Genomic Encyclopedia of Type Strains, Phase IV (KMG-IV): sequencing the most valuable type-strain genomes for metagenomic binning, comparative biology and taxonomic classification.</title>
        <authorList>
            <person name="Goeker M."/>
        </authorList>
    </citation>
    <scope>NUCLEOTIDE SEQUENCE [LARGE SCALE GENOMIC DNA]</scope>
    <source>
        <strain evidence="3 5">DSM 3764</strain>
    </source>
</reference>
<evidence type="ECO:0000313" key="2">
    <source>
        <dbReference type="EMBL" id="STR46007.1"/>
    </source>
</evidence>
<protein>
    <submittedName>
        <fullName evidence="3">Cytoskeletal protein CcmA (Bactofilin family)</fullName>
    </submittedName>
    <submittedName>
        <fullName evidence="2">Predicted acyltransferase</fullName>
    </submittedName>
</protein>
<organism evidence="2 4">
    <name type="scientific">Iodobacter fluviatilis</name>
    <dbReference type="NCBI Taxonomy" id="537"/>
    <lineage>
        <taxon>Bacteria</taxon>
        <taxon>Pseudomonadati</taxon>
        <taxon>Pseudomonadota</taxon>
        <taxon>Betaproteobacteria</taxon>
        <taxon>Neisseriales</taxon>
        <taxon>Chitinibacteraceae</taxon>
        <taxon>Iodobacter</taxon>
    </lineage>
</organism>
<dbReference type="Proteomes" id="UP000255108">
    <property type="component" value="Unassembled WGS sequence"/>
</dbReference>
<keyword evidence="5" id="KW-1185">Reference proteome</keyword>
<proteinExistence type="inferred from homology"/>
<dbReference type="PANTHER" id="PTHR35024">
    <property type="entry name" value="HYPOTHETICAL CYTOSOLIC PROTEIN"/>
    <property type="match status" value="1"/>
</dbReference>
<dbReference type="GO" id="GO:0016746">
    <property type="term" value="F:acyltransferase activity"/>
    <property type="evidence" value="ECO:0007669"/>
    <property type="project" value="UniProtKB-KW"/>
</dbReference>